<organism evidence="1 2">
    <name type="scientific">Thalictrum thalictroides</name>
    <name type="common">Rue-anemone</name>
    <name type="synonym">Anemone thalictroides</name>
    <dbReference type="NCBI Taxonomy" id="46969"/>
    <lineage>
        <taxon>Eukaryota</taxon>
        <taxon>Viridiplantae</taxon>
        <taxon>Streptophyta</taxon>
        <taxon>Embryophyta</taxon>
        <taxon>Tracheophyta</taxon>
        <taxon>Spermatophyta</taxon>
        <taxon>Magnoliopsida</taxon>
        <taxon>Ranunculales</taxon>
        <taxon>Ranunculaceae</taxon>
        <taxon>Thalictroideae</taxon>
        <taxon>Thalictrum</taxon>
    </lineage>
</organism>
<proteinExistence type="predicted"/>
<protein>
    <submittedName>
        <fullName evidence="1">Alpha/beta-Hydrolases superfamily protein</fullName>
    </submittedName>
</protein>
<gene>
    <name evidence="1" type="ORF">FRX31_025350</name>
</gene>
<evidence type="ECO:0000313" key="2">
    <source>
        <dbReference type="Proteomes" id="UP000554482"/>
    </source>
</evidence>
<sequence>MIEIYSEYSLPATNPLTTSQPSSPGSSQQQILLPNPLSSSKFMRFENWYQVEGIGTTQYASTCSIPDDIDSMASDELNDLFSEVDVKLVFKEVTSKFLRKRIVEEKSMQQGEFESLHRDILVGFGNWGFDPLDLNNPFQHNESSVHIWQGDEDRMVSVILQRYVSERLPWIKYHEVPHAGHILAFTDNLFDEILKELLIGNKEPS</sequence>
<dbReference type="PANTHER" id="PTHR45763:SF51">
    <property type="entry name" value="ALPHA_BETA-HYDROLASES SUPERFAMILY PROTEIN"/>
    <property type="match status" value="1"/>
</dbReference>
<dbReference type="PANTHER" id="PTHR45763">
    <property type="entry name" value="HYDROLASE, ALPHA/BETA FOLD FAMILY PROTEIN, EXPRESSED-RELATED"/>
    <property type="match status" value="1"/>
</dbReference>
<keyword evidence="1" id="KW-0378">Hydrolase</keyword>
<dbReference type="AlphaFoldDB" id="A0A7J6VJI2"/>
<dbReference type="InterPro" id="IPR029058">
    <property type="entry name" value="AB_hydrolase_fold"/>
</dbReference>
<keyword evidence="2" id="KW-1185">Reference proteome</keyword>
<dbReference type="EMBL" id="JABWDY010031215">
    <property type="protein sequence ID" value="KAF5185063.1"/>
    <property type="molecule type" value="Genomic_DNA"/>
</dbReference>
<dbReference type="OrthoDB" id="294702at2759"/>
<comment type="caution">
    <text evidence="1">The sequence shown here is derived from an EMBL/GenBank/DDBJ whole genome shotgun (WGS) entry which is preliminary data.</text>
</comment>
<dbReference type="SUPFAM" id="SSF53474">
    <property type="entry name" value="alpha/beta-Hydrolases"/>
    <property type="match status" value="1"/>
</dbReference>
<dbReference type="Gene3D" id="3.40.50.1820">
    <property type="entry name" value="alpha/beta hydrolase"/>
    <property type="match status" value="1"/>
</dbReference>
<reference evidence="1 2" key="1">
    <citation type="submission" date="2020-06" db="EMBL/GenBank/DDBJ databases">
        <title>Transcriptomic and genomic resources for Thalictrum thalictroides and T. hernandezii: Facilitating candidate gene discovery in an emerging model plant lineage.</title>
        <authorList>
            <person name="Arias T."/>
            <person name="Riano-Pachon D.M."/>
            <person name="Di Stilio V.S."/>
        </authorList>
    </citation>
    <scope>NUCLEOTIDE SEQUENCE [LARGE SCALE GENOMIC DNA]</scope>
    <source>
        <strain evidence="2">cv. WT478/WT964</strain>
        <tissue evidence="1">Leaves</tissue>
    </source>
</reference>
<accession>A0A7J6VJI2</accession>
<name>A0A7J6VJI2_THATH</name>
<dbReference type="Proteomes" id="UP000554482">
    <property type="component" value="Unassembled WGS sequence"/>
</dbReference>
<dbReference type="GO" id="GO:0016787">
    <property type="term" value="F:hydrolase activity"/>
    <property type="evidence" value="ECO:0007669"/>
    <property type="project" value="UniProtKB-KW"/>
</dbReference>
<evidence type="ECO:0000313" key="1">
    <source>
        <dbReference type="EMBL" id="KAF5185063.1"/>
    </source>
</evidence>